<dbReference type="OMA" id="NEMAFAH"/>
<evidence type="ECO:0000313" key="2">
    <source>
        <dbReference type="EMBL" id="EAW11912.1"/>
    </source>
</evidence>
<sequence>MDANATATDWADGPFDLVPSPKFTVQDHAGIFAANEMAVSHNIYIRGLNAIYRQAEGVALAADVADFLAFCRIWVEVIHHHHRTEEAVMFAGVEAALGEGVMAGNLEQHRAFESAMEGFATYVSSTSVDAYDGAAVKQRIDRFGKLLVQHLHEEIQTLLSVRERLDPAGEVLKQHYLAFEKRLVAQSSWTRHQPFIFGCRDVTFENGVNGNWPPDAPFFVPYVISGVLSRKLAGVWRFLPSDFHGRPRPLPFASRRA</sequence>
<dbReference type="AlphaFoldDB" id="A1CDI5"/>
<dbReference type="Proteomes" id="UP000006701">
    <property type="component" value="Unassembled WGS sequence"/>
</dbReference>
<reference evidence="2 3" key="1">
    <citation type="journal article" date="2008" name="PLoS Genet.">
        <title>Genomic islands in the pathogenic filamentous fungus Aspergillus fumigatus.</title>
        <authorList>
            <person name="Fedorova N.D."/>
            <person name="Khaldi N."/>
            <person name="Joardar V.S."/>
            <person name="Maiti R."/>
            <person name="Amedeo P."/>
            <person name="Anderson M.J."/>
            <person name="Crabtree J."/>
            <person name="Silva J.C."/>
            <person name="Badger J.H."/>
            <person name="Albarraq A."/>
            <person name="Angiuoli S."/>
            <person name="Bussey H."/>
            <person name="Bowyer P."/>
            <person name="Cotty P.J."/>
            <person name="Dyer P.S."/>
            <person name="Egan A."/>
            <person name="Galens K."/>
            <person name="Fraser-Liggett C.M."/>
            <person name="Haas B.J."/>
            <person name="Inman J.M."/>
            <person name="Kent R."/>
            <person name="Lemieux S."/>
            <person name="Malavazi I."/>
            <person name="Orvis J."/>
            <person name="Roemer T."/>
            <person name="Ronning C.M."/>
            <person name="Sundaram J.P."/>
            <person name="Sutton G."/>
            <person name="Turner G."/>
            <person name="Venter J.C."/>
            <person name="White O.R."/>
            <person name="Whitty B.R."/>
            <person name="Youngman P."/>
            <person name="Wolfe K.H."/>
            <person name="Goldman G.H."/>
            <person name="Wortman J.R."/>
            <person name="Jiang B."/>
            <person name="Denning D.W."/>
            <person name="Nierman W.C."/>
        </authorList>
    </citation>
    <scope>NUCLEOTIDE SEQUENCE [LARGE SCALE GENOMIC DNA]</scope>
    <source>
        <strain evidence="3">ATCC 1007 / CBS 513.65 / DSM 816 / NCTC 3887 / NRRL 1</strain>
    </source>
</reference>
<keyword evidence="3" id="KW-1185">Reference proteome</keyword>
<protein>
    <submittedName>
        <fullName evidence="2">Hemerythrin HHE cation binding domain protein</fullName>
    </submittedName>
</protein>
<proteinExistence type="predicted"/>
<dbReference type="PANTHER" id="PTHR38048">
    <property type="entry name" value="EXPRESSED PROTEIN"/>
    <property type="match status" value="1"/>
</dbReference>
<dbReference type="Pfam" id="PF01814">
    <property type="entry name" value="Hemerythrin"/>
    <property type="match status" value="1"/>
</dbReference>
<dbReference type="CDD" id="cd12108">
    <property type="entry name" value="Hr-like"/>
    <property type="match status" value="1"/>
</dbReference>
<dbReference type="RefSeq" id="XP_001273338.1">
    <property type="nucleotide sequence ID" value="XM_001273337.1"/>
</dbReference>
<dbReference type="GeneID" id="4705602"/>
<name>A1CDI5_ASPCL</name>
<dbReference type="KEGG" id="act:ACLA_006700"/>
<dbReference type="OrthoDB" id="58416at2759"/>
<organism evidence="2 3">
    <name type="scientific">Aspergillus clavatus (strain ATCC 1007 / CBS 513.65 / DSM 816 / NCTC 3887 / NRRL 1 / QM 1276 / 107)</name>
    <dbReference type="NCBI Taxonomy" id="344612"/>
    <lineage>
        <taxon>Eukaryota</taxon>
        <taxon>Fungi</taxon>
        <taxon>Dikarya</taxon>
        <taxon>Ascomycota</taxon>
        <taxon>Pezizomycotina</taxon>
        <taxon>Eurotiomycetes</taxon>
        <taxon>Eurotiomycetidae</taxon>
        <taxon>Eurotiales</taxon>
        <taxon>Aspergillaceae</taxon>
        <taxon>Aspergillus</taxon>
        <taxon>Aspergillus subgen. Fumigati</taxon>
    </lineage>
</organism>
<dbReference type="HOGENOM" id="CLU_066708_0_0_1"/>
<dbReference type="eggNOG" id="ENOG502SKMW">
    <property type="taxonomic scope" value="Eukaryota"/>
</dbReference>
<dbReference type="Gene3D" id="1.20.120.520">
    <property type="entry name" value="nmb1532 protein domain like"/>
    <property type="match status" value="1"/>
</dbReference>
<evidence type="ECO:0000313" key="3">
    <source>
        <dbReference type="Proteomes" id="UP000006701"/>
    </source>
</evidence>
<dbReference type="InterPro" id="IPR053206">
    <property type="entry name" value="Dimeric_xanthone_biosynth"/>
</dbReference>
<feature type="domain" description="Hemerythrin-like" evidence="1">
    <location>
        <begin position="40"/>
        <end position="159"/>
    </location>
</feature>
<dbReference type="InterPro" id="IPR012312">
    <property type="entry name" value="Hemerythrin-like"/>
</dbReference>
<dbReference type="VEuPathDB" id="FungiDB:ACLA_006700"/>
<dbReference type="EMBL" id="DS027051">
    <property type="protein sequence ID" value="EAW11912.1"/>
    <property type="molecule type" value="Genomic_DNA"/>
</dbReference>
<dbReference type="PANTHER" id="PTHR38048:SF2">
    <property type="entry name" value="HEMERYTHRIN-LIKE DOMAIN-CONTAINING PROTEIN"/>
    <property type="match status" value="1"/>
</dbReference>
<evidence type="ECO:0000259" key="1">
    <source>
        <dbReference type="Pfam" id="PF01814"/>
    </source>
</evidence>
<gene>
    <name evidence="2" type="ORF">ACLA_006700</name>
</gene>
<accession>A1CDI5</accession>